<dbReference type="EMBL" id="QGNW01000048">
    <property type="protein sequence ID" value="RVX07030.1"/>
    <property type="molecule type" value="Genomic_DNA"/>
</dbReference>
<evidence type="ECO:0000313" key="2">
    <source>
        <dbReference type="Proteomes" id="UP000288805"/>
    </source>
</evidence>
<dbReference type="AlphaFoldDB" id="A0A438JDJ3"/>
<comment type="caution">
    <text evidence="1">The sequence shown here is derived from an EMBL/GenBank/DDBJ whole genome shotgun (WGS) entry which is preliminary data.</text>
</comment>
<dbReference type="Proteomes" id="UP000288805">
    <property type="component" value="Unassembled WGS sequence"/>
</dbReference>
<gene>
    <name evidence="1" type="ORF">CK203_030458</name>
</gene>
<organism evidence="1 2">
    <name type="scientific">Vitis vinifera</name>
    <name type="common">Grape</name>
    <dbReference type="NCBI Taxonomy" id="29760"/>
    <lineage>
        <taxon>Eukaryota</taxon>
        <taxon>Viridiplantae</taxon>
        <taxon>Streptophyta</taxon>
        <taxon>Embryophyta</taxon>
        <taxon>Tracheophyta</taxon>
        <taxon>Spermatophyta</taxon>
        <taxon>Magnoliopsida</taxon>
        <taxon>eudicotyledons</taxon>
        <taxon>Gunneridae</taxon>
        <taxon>Pentapetalae</taxon>
        <taxon>rosids</taxon>
        <taxon>Vitales</taxon>
        <taxon>Vitaceae</taxon>
        <taxon>Viteae</taxon>
        <taxon>Vitis</taxon>
    </lineage>
</organism>
<evidence type="ECO:0000313" key="1">
    <source>
        <dbReference type="EMBL" id="RVX07030.1"/>
    </source>
</evidence>
<proteinExistence type="predicted"/>
<reference evidence="1 2" key="1">
    <citation type="journal article" date="2018" name="PLoS Genet.">
        <title>Population sequencing reveals clonal diversity and ancestral inbreeding in the grapevine cultivar Chardonnay.</title>
        <authorList>
            <person name="Roach M.J."/>
            <person name="Johnson D.L."/>
            <person name="Bohlmann J."/>
            <person name="van Vuuren H.J."/>
            <person name="Jones S.J."/>
            <person name="Pretorius I.S."/>
            <person name="Schmidt S.A."/>
            <person name="Borneman A.R."/>
        </authorList>
    </citation>
    <scope>NUCLEOTIDE SEQUENCE [LARGE SCALE GENOMIC DNA]</scope>
    <source>
        <strain evidence="2">cv. Chardonnay</strain>
        <tissue evidence="1">Leaf</tissue>
    </source>
</reference>
<accession>A0A438JDJ3</accession>
<name>A0A438JDJ3_VITVI</name>
<protein>
    <submittedName>
        <fullName evidence="1">Uncharacterized protein</fullName>
    </submittedName>
</protein>
<sequence length="118" mass="13013">MGSTETELRRMLKNTIPSKDSLGINENKQISGQAQGITSHFLPLSKDTSTSANHTLFFNPLPILHTIFATLFSNLSEPDHNCLAGSLMFIFQKMKLFCCTPSQLGVLFMVKRPGASSH</sequence>